<keyword evidence="3 6" id="KW-0812">Transmembrane</keyword>
<organism evidence="7 8">
    <name type="scientific">Pseudonocardia aurantiaca</name>
    <dbReference type="NCBI Taxonomy" id="75290"/>
    <lineage>
        <taxon>Bacteria</taxon>
        <taxon>Bacillati</taxon>
        <taxon>Actinomycetota</taxon>
        <taxon>Actinomycetes</taxon>
        <taxon>Pseudonocardiales</taxon>
        <taxon>Pseudonocardiaceae</taxon>
        <taxon>Pseudonocardia</taxon>
    </lineage>
</organism>
<feature type="transmembrane region" description="Helical" evidence="6">
    <location>
        <begin position="88"/>
        <end position="111"/>
    </location>
</feature>
<feature type="transmembrane region" description="Helical" evidence="6">
    <location>
        <begin position="341"/>
        <end position="365"/>
    </location>
</feature>
<evidence type="ECO:0000313" key="7">
    <source>
        <dbReference type="EMBL" id="MFD1534114.1"/>
    </source>
</evidence>
<keyword evidence="8" id="KW-1185">Reference proteome</keyword>
<sequence length="432" mass="44397">MAEGRVGGRVRWRPPRVLRGVLSIVGGSAAGQGLVILSYPFLTRLYDPAEFGLLAVFMAVVGMIGVVSAAALEAAVPLPVDDAEAAAVAWAGLTAVAVTTVVTASAGVLLAEPLAGLLGVPRLADVWWLVCLSVLVLGCYLVASEWMIRERSYGTLGRRNLLQGVGQAVTQIGLGLVGVRPIGLLLGFGVGRLLGIGGVTSRGGLLRRPPPRPAAILAALRRYRRFPLLAAPSGLLNSAGLEVPLLLVSALYGDARAGFLGLTIRVIGAPATVIGQAVHQVFTGESGARIRDADGGLGASVRSASLRLLAVGALPALTLVVTGPALFGLVFGPAWTEAGDYARLLAVAYLVQFAVTPVSSTLFLLEHQDRELGWVAVRLLLTAGGPIVCGLTGAPIGTAIFALALGHVVSYGLLYLLCVRAADAADRSGRPG</sequence>
<dbReference type="Proteomes" id="UP001597145">
    <property type="component" value="Unassembled WGS sequence"/>
</dbReference>
<comment type="subcellular location">
    <subcellularLocation>
        <location evidence="1">Cell membrane</location>
        <topology evidence="1">Multi-pass membrane protein</topology>
    </subcellularLocation>
</comment>
<keyword evidence="5 6" id="KW-0472">Membrane</keyword>
<keyword evidence="2" id="KW-1003">Cell membrane</keyword>
<dbReference type="EMBL" id="JBHUCP010000028">
    <property type="protein sequence ID" value="MFD1534114.1"/>
    <property type="molecule type" value="Genomic_DNA"/>
</dbReference>
<dbReference type="InterPro" id="IPR050833">
    <property type="entry name" value="Poly_Biosynth_Transport"/>
</dbReference>
<dbReference type="Pfam" id="PF13440">
    <property type="entry name" value="Polysacc_synt_3"/>
    <property type="match status" value="1"/>
</dbReference>
<evidence type="ECO:0000256" key="3">
    <source>
        <dbReference type="ARBA" id="ARBA00022692"/>
    </source>
</evidence>
<feature type="transmembrane region" description="Helical" evidence="6">
    <location>
        <begin position="21"/>
        <end position="42"/>
    </location>
</feature>
<evidence type="ECO:0000256" key="1">
    <source>
        <dbReference type="ARBA" id="ARBA00004651"/>
    </source>
</evidence>
<comment type="caution">
    <text evidence="7">The sequence shown here is derived from an EMBL/GenBank/DDBJ whole genome shotgun (WGS) entry which is preliminary data.</text>
</comment>
<evidence type="ECO:0000256" key="6">
    <source>
        <dbReference type="SAM" id="Phobius"/>
    </source>
</evidence>
<dbReference type="PANTHER" id="PTHR30250:SF28">
    <property type="entry name" value="POLYSACCHARIDE BIOSYNTHESIS PROTEIN"/>
    <property type="match status" value="1"/>
</dbReference>
<proteinExistence type="predicted"/>
<evidence type="ECO:0000256" key="5">
    <source>
        <dbReference type="ARBA" id="ARBA00023136"/>
    </source>
</evidence>
<evidence type="ECO:0000313" key="8">
    <source>
        <dbReference type="Proteomes" id="UP001597145"/>
    </source>
</evidence>
<name>A0ABW4FUD8_9PSEU</name>
<gene>
    <name evidence="7" type="ORF">ACFSCY_32320</name>
</gene>
<feature type="transmembrane region" description="Helical" evidence="6">
    <location>
        <begin position="126"/>
        <end position="148"/>
    </location>
</feature>
<dbReference type="PANTHER" id="PTHR30250">
    <property type="entry name" value="PST FAMILY PREDICTED COLANIC ACID TRANSPORTER"/>
    <property type="match status" value="1"/>
</dbReference>
<reference evidence="8" key="1">
    <citation type="journal article" date="2019" name="Int. J. Syst. Evol. Microbiol.">
        <title>The Global Catalogue of Microorganisms (GCM) 10K type strain sequencing project: providing services to taxonomists for standard genome sequencing and annotation.</title>
        <authorList>
            <consortium name="The Broad Institute Genomics Platform"/>
            <consortium name="The Broad Institute Genome Sequencing Center for Infectious Disease"/>
            <person name="Wu L."/>
            <person name="Ma J."/>
        </authorList>
    </citation>
    <scope>NUCLEOTIDE SEQUENCE [LARGE SCALE GENOMIC DNA]</scope>
    <source>
        <strain evidence="8">JCM 12165</strain>
    </source>
</reference>
<feature type="transmembrane region" description="Helical" evidence="6">
    <location>
        <begin position="54"/>
        <end position="76"/>
    </location>
</feature>
<dbReference type="RefSeq" id="WP_343974146.1">
    <property type="nucleotide sequence ID" value="NZ_BAAAJG010000005.1"/>
</dbReference>
<protein>
    <submittedName>
        <fullName evidence="7">Lipopolysaccharide biosynthesis protein</fullName>
    </submittedName>
</protein>
<keyword evidence="4 6" id="KW-1133">Transmembrane helix</keyword>
<feature type="transmembrane region" description="Helical" evidence="6">
    <location>
        <begin position="308"/>
        <end position="335"/>
    </location>
</feature>
<evidence type="ECO:0000256" key="4">
    <source>
        <dbReference type="ARBA" id="ARBA00022989"/>
    </source>
</evidence>
<evidence type="ECO:0000256" key="2">
    <source>
        <dbReference type="ARBA" id="ARBA00022475"/>
    </source>
</evidence>
<feature type="transmembrane region" description="Helical" evidence="6">
    <location>
        <begin position="372"/>
        <end position="393"/>
    </location>
</feature>
<feature type="transmembrane region" description="Helical" evidence="6">
    <location>
        <begin position="399"/>
        <end position="418"/>
    </location>
</feature>
<accession>A0ABW4FUD8</accession>